<protein>
    <recommendedName>
        <fullName evidence="7">Cytochrome c-type biogenesis protein</fullName>
    </recommendedName>
</protein>
<dbReference type="InterPro" id="IPR051263">
    <property type="entry name" value="C-type_cytochrome_biogenesis"/>
</dbReference>
<feature type="transmembrane region" description="Helical" evidence="7">
    <location>
        <begin position="104"/>
        <end position="122"/>
    </location>
</feature>
<keyword evidence="3 7" id="KW-0479">Metal-binding</keyword>
<keyword evidence="5" id="KW-0201">Cytochrome c-type biogenesis</keyword>
<name>A0ABV1RL85_9ALTE</name>
<comment type="caution">
    <text evidence="9">The sequence shown here is derived from an EMBL/GenBank/DDBJ whole genome shotgun (WGS) entry which is preliminary data.</text>
</comment>
<dbReference type="PANTHER" id="PTHR47870">
    <property type="entry name" value="CYTOCHROME C-TYPE BIOGENESIS PROTEIN CCMH"/>
    <property type="match status" value="1"/>
</dbReference>
<keyword evidence="7" id="KW-0812">Transmembrane</keyword>
<feature type="signal peptide" evidence="7">
    <location>
        <begin position="1"/>
        <end position="20"/>
    </location>
</feature>
<sequence>MHRVFNIIFIFTLVAFPALAVEEDYPFEDPQQAKVFSQLVNELRCPKCQNQNIADSNAMVAIDLKNKTYQLVKEGQSKEQVVDFMVQRYGQFVHYDPPLNWLTIWLWLIPLSLIAALVLFVIKRGQREQKDETQVSVDKLAQAKALLQQIEEEGEKK</sequence>
<evidence type="ECO:0000256" key="7">
    <source>
        <dbReference type="RuleBase" id="RU364112"/>
    </source>
</evidence>
<evidence type="ECO:0000256" key="6">
    <source>
        <dbReference type="ARBA" id="ARBA00023004"/>
    </source>
</evidence>
<feature type="domain" description="CcmH/CycL/Ccl2/NrfF N-terminal" evidence="8">
    <location>
        <begin position="10"/>
        <end position="147"/>
    </location>
</feature>
<keyword evidence="4 7" id="KW-0732">Signal</keyword>
<dbReference type="Proteomes" id="UP001467690">
    <property type="component" value="Unassembled WGS sequence"/>
</dbReference>
<evidence type="ECO:0000256" key="2">
    <source>
        <dbReference type="ARBA" id="ARBA00022617"/>
    </source>
</evidence>
<dbReference type="RefSeq" id="WP_143872613.1">
    <property type="nucleotide sequence ID" value="NZ_CP041660.1"/>
</dbReference>
<evidence type="ECO:0000256" key="4">
    <source>
        <dbReference type="ARBA" id="ARBA00022729"/>
    </source>
</evidence>
<dbReference type="EMBL" id="JBELOE010000265">
    <property type="protein sequence ID" value="MER2493475.1"/>
    <property type="molecule type" value="Genomic_DNA"/>
</dbReference>
<evidence type="ECO:0000313" key="9">
    <source>
        <dbReference type="EMBL" id="MER2493475.1"/>
    </source>
</evidence>
<evidence type="ECO:0000259" key="8">
    <source>
        <dbReference type="Pfam" id="PF03918"/>
    </source>
</evidence>
<keyword evidence="7" id="KW-0472">Membrane</keyword>
<keyword evidence="2 7" id="KW-0349">Heme</keyword>
<evidence type="ECO:0000256" key="5">
    <source>
        <dbReference type="ARBA" id="ARBA00022748"/>
    </source>
</evidence>
<keyword evidence="7" id="KW-1133">Transmembrane helix</keyword>
<reference evidence="9 10" key="1">
    <citation type="submission" date="2024-06" db="EMBL/GenBank/DDBJ databases">
        <authorList>
            <person name="Chen R.Y."/>
        </authorList>
    </citation>
    <scope>NUCLEOTIDE SEQUENCE [LARGE SCALE GENOMIC DNA]</scope>
    <source>
        <strain evidence="9 10">D2</strain>
    </source>
</reference>
<keyword evidence="6 7" id="KW-0408">Iron</keyword>
<dbReference type="InterPro" id="IPR038297">
    <property type="entry name" value="CcmH/CycL/NrfF/Ccl2_sf"/>
</dbReference>
<proteinExistence type="inferred from homology"/>
<dbReference type="PANTHER" id="PTHR47870:SF1">
    <property type="entry name" value="CYTOCHROME C-TYPE BIOGENESIS PROTEIN CCMH"/>
    <property type="match status" value="1"/>
</dbReference>
<organism evidence="9 10">
    <name type="scientific">Catenovulum sediminis</name>
    <dbReference type="NCBI Taxonomy" id="1740262"/>
    <lineage>
        <taxon>Bacteria</taxon>
        <taxon>Pseudomonadati</taxon>
        <taxon>Pseudomonadota</taxon>
        <taxon>Gammaproteobacteria</taxon>
        <taxon>Alteromonadales</taxon>
        <taxon>Alteromonadaceae</taxon>
        <taxon>Catenovulum</taxon>
    </lineage>
</organism>
<gene>
    <name evidence="9" type="ORF">ABS311_16475</name>
</gene>
<evidence type="ECO:0000313" key="10">
    <source>
        <dbReference type="Proteomes" id="UP001467690"/>
    </source>
</evidence>
<evidence type="ECO:0000256" key="3">
    <source>
        <dbReference type="ARBA" id="ARBA00022723"/>
    </source>
</evidence>
<dbReference type="Pfam" id="PF03918">
    <property type="entry name" value="CcmH"/>
    <property type="match status" value="1"/>
</dbReference>
<comment type="similarity">
    <text evidence="1 7">Belongs to the CcmH/CycL/Ccl2/NrfF family.</text>
</comment>
<dbReference type="InterPro" id="IPR005616">
    <property type="entry name" value="CcmH/CycL/Ccl2/NrfF_N"/>
</dbReference>
<dbReference type="Gene3D" id="1.10.8.640">
    <property type="entry name" value="Cytochrome C biogenesis protein"/>
    <property type="match status" value="1"/>
</dbReference>
<accession>A0ABV1RL85</accession>
<dbReference type="CDD" id="cd16378">
    <property type="entry name" value="CcmH_N"/>
    <property type="match status" value="1"/>
</dbReference>
<feature type="chain" id="PRO_5044956851" description="Cytochrome c-type biogenesis protein" evidence="7">
    <location>
        <begin position="21"/>
        <end position="157"/>
    </location>
</feature>
<evidence type="ECO:0000256" key="1">
    <source>
        <dbReference type="ARBA" id="ARBA00010342"/>
    </source>
</evidence>
<keyword evidence="10" id="KW-1185">Reference proteome</keyword>
<comment type="function">
    <text evidence="7">Possible subunit of a heme lyase.</text>
</comment>